<keyword evidence="8 17" id="KW-0808">Transferase</keyword>
<evidence type="ECO:0000256" key="14">
    <source>
        <dbReference type="ARBA" id="ARBA00048021"/>
    </source>
</evidence>
<evidence type="ECO:0000313" key="17">
    <source>
        <dbReference type="EMBL" id="MFC4557678.1"/>
    </source>
</evidence>
<sequence length="451" mass="49647">MMGKKFAHVQTALPGPKAKELLERRHNVVPNGIGYGAPTFVEKAKGALLTDVDGNQFIDFAGAIGCINVGHSHDQVVSALHDQVDKYIHTGFNVMMYDPYIELAEKIASLAPGPSNKKVMFLNSGAEAVENAVKIARKYTKRQAVVSFSGGFHGRTLMTMSLTGKVRPFKYEYGPFAPEVYHAPFPYHYRRPESMTEEEYSDYLLSQVENFFISEVDPSLVSAFIMEPVQGESGFIIPDKKFVQGIREICHQHGILFIADEIQTGFGRTGKYFAMEHYGVEPDLTVISKSMAAGMPISGVIGREEIMDSASPGELGGTYCGSPLGCRAGIAVLDVMEKENLNARAEALGKRVMEKFEELYDRYDVIGDYRGLGAMCALELVKDRDTKEPAKELTSQVLKEAHERGLIVLKAGVHDNVVRLLMPLVITDEQLDEGLEILEEAIESVLVGAKG</sequence>
<protein>
    <recommendedName>
        <fullName evidence="12">(S)-3-amino-2-methylpropionate transaminase</fullName>
        <ecNumber evidence="6">2.6.1.19</ecNumber>
        <ecNumber evidence="5">2.6.1.22</ecNumber>
    </recommendedName>
    <alternativeName>
        <fullName evidence="13">GABA aminotransferase</fullName>
    </alternativeName>
    <alternativeName>
        <fullName evidence="11">Gamma-amino-N-butyrate transaminase</fullName>
    </alternativeName>
    <alternativeName>
        <fullName evidence="15">Glutamate:succinic semialdehyde transaminase</fullName>
    </alternativeName>
    <alternativeName>
        <fullName evidence="10">L-AIBAT</fullName>
    </alternativeName>
</protein>
<evidence type="ECO:0000256" key="8">
    <source>
        <dbReference type="ARBA" id="ARBA00022679"/>
    </source>
</evidence>
<dbReference type="InterPro" id="IPR004632">
    <property type="entry name" value="4NH2But_aminotransferase_bac"/>
</dbReference>
<dbReference type="GO" id="GO:0034386">
    <property type="term" value="F:4-aminobutyrate:2-oxoglutarate transaminase activity"/>
    <property type="evidence" value="ECO:0007669"/>
    <property type="project" value="UniProtKB-EC"/>
</dbReference>
<dbReference type="InterPro" id="IPR050103">
    <property type="entry name" value="Class-III_PLP-dep_AT"/>
</dbReference>
<dbReference type="RefSeq" id="WP_390295459.1">
    <property type="nucleotide sequence ID" value="NZ_JBHSFU010000004.1"/>
</dbReference>
<comment type="catalytic activity">
    <reaction evidence="1">
        <text>(S)-3-amino-2-methylpropanoate + 2-oxoglutarate = 2-methyl-3-oxopropanoate + L-glutamate</text>
        <dbReference type="Rhea" id="RHEA:13993"/>
        <dbReference type="ChEBI" id="CHEBI:16810"/>
        <dbReference type="ChEBI" id="CHEBI:29985"/>
        <dbReference type="ChEBI" id="CHEBI:57700"/>
        <dbReference type="ChEBI" id="CHEBI:58655"/>
        <dbReference type="EC" id="2.6.1.22"/>
    </reaction>
</comment>
<dbReference type="NCBIfam" id="TIGR00700">
    <property type="entry name" value="GABAtrnsam"/>
    <property type="match status" value="1"/>
</dbReference>
<keyword evidence="7 17" id="KW-0032">Aminotransferase</keyword>
<dbReference type="Pfam" id="PF00202">
    <property type="entry name" value="Aminotran_3"/>
    <property type="match status" value="1"/>
</dbReference>
<dbReference type="InterPro" id="IPR015422">
    <property type="entry name" value="PyrdxlP-dep_Trfase_small"/>
</dbReference>
<comment type="catalytic activity">
    <reaction evidence="14">
        <text>4-aminobutanoate + 2-oxoglutarate = succinate semialdehyde + L-glutamate</text>
        <dbReference type="Rhea" id="RHEA:23352"/>
        <dbReference type="ChEBI" id="CHEBI:16810"/>
        <dbReference type="ChEBI" id="CHEBI:29985"/>
        <dbReference type="ChEBI" id="CHEBI:57706"/>
        <dbReference type="ChEBI" id="CHEBI:59888"/>
        <dbReference type="EC" id="2.6.1.19"/>
    </reaction>
</comment>
<organism evidence="17 18">
    <name type="scientific">Virgibacillus kekensis</name>
    <dbReference type="NCBI Taxonomy" id="202261"/>
    <lineage>
        <taxon>Bacteria</taxon>
        <taxon>Bacillati</taxon>
        <taxon>Bacillota</taxon>
        <taxon>Bacilli</taxon>
        <taxon>Bacillales</taxon>
        <taxon>Bacillaceae</taxon>
        <taxon>Virgibacillus</taxon>
    </lineage>
</organism>
<comment type="caution">
    <text evidence="17">The sequence shown here is derived from an EMBL/GenBank/DDBJ whole genome shotgun (WGS) entry which is preliminary data.</text>
</comment>
<evidence type="ECO:0000256" key="11">
    <source>
        <dbReference type="ARBA" id="ARBA00030204"/>
    </source>
</evidence>
<name>A0ABV9DHX3_9BACI</name>
<evidence type="ECO:0000256" key="15">
    <source>
        <dbReference type="ARBA" id="ARBA00050054"/>
    </source>
</evidence>
<dbReference type="EC" id="2.6.1.22" evidence="5"/>
<dbReference type="InterPro" id="IPR015424">
    <property type="entry name" value="PyrdxlP-dep_Trfase"/>
</dbReference>
<dbReference type="CDD" id="cd00610">
    <property type="entry name" value="OAT_like"/>
    <property type="match status" value="1"/>
</dbReference>
<evidence type="ECO:0000256" key="3">
    <source>
        <dbReference type="ARBA" id="ARBA00005176"/>
    </source>
</evidence>
<reference evidence="18" key="1">
    <citation type="journal article" date="2019" name="Int. J. Syst. Evol. Microbiol.">
        <title>The Global Catalogue of Microorganisms (GCM) 10K type strain sequencing project: providing services to taxonomists for standard genome sequencing and annotation.</title>
        <authorList>
            <consortium name="The Broad Institute Genomics Platform"/>
            <consortium name="The Broad Institute Genome Sequencing Center for Infectious Disease"/>
            <person name="Wu L."/>
            <person name="Ma J."/>
        </authorList>
    </citation>
    <scope>NUCLEOTIDE SEQUENCE [LARGE SCALE GENOMIC DNA]</scope>
    <source>
        <strain evidence="18">CGMCC 4.7426</strain>
    </source>
</reference>
<evidence type="ECO:0000256" key="13">
    <source>
        <dbReference type="ARBA" id="ARBA00031787"/>
    </source>
</evidence>
<dbReference type="InterPro" id="IPR049704">
    <property type="entry name" value="Aminotrans_3_PPA_site"/>
</dbReference>
<evidence type="ECO:0000256" key="9">
    <source>
        <dbReference type="ARBA" id="ARBA00022898"/>
    </source>
</evidence>
<dbReference type="PANTHER" id="PTHR11986:SF58">
    <property type="entry name" value="LEUCINE_METHIONINE RACEMASE"/>
    <property type="match status" value="1"/>
</dbReference>
<keyword evidence="18" id="KW-1185">Reference proteome</keyword>
<evidence type="ECO:0000256" key="16">
    <source>
        <dbReference type="RuleBase" id="RU003560"/>
    </source>
</evidence>
<accession>A0ABV9DHX3</accession>
<dbReference type="PIRSF" id="PIRSF000521">
    <property type="entry name" value="Transaminase_4ab_Lys_Orn"/>
    <property type="match status" value="1"/>
</dbReference>
<evidence type="ECO:0000256" key="6">
    <source>
        <dbReference type="ARBA" id="ARBA00012912"/>
    </source>
</evidence>
<evidence type="ECO:0000313" key="18">
    <source>
        <dbReference type="Proteomes" id="UP001595989"/>
    </source>
</evidence>
<dbReference type="EC" id="2.6.1.19" evidence="6"/>
<dbReference type="Gene3D" id="3.40.640.10">
    <property type="entry name" value="Type I PLP-dependent aspartate aminotransferase-like (Major domain)"/>
    <property type="match status" value="1"/>
</dbReference>
<keyword evidence="9 16" id="KW-0663">Pyridoxal phosphate</keyword>
<gene>
    <name evidence="17" type="primary">gabT</name>
    <name evidence="17" type="ORF">ACFO3D_05575</name>
</gene>
<dbReference type="Gene3D" id="3.90.1150.10">
    <property type="entry name" value="Aspartate Aminotransferase, domain 1"/>
    <property type="match status" value="1"/>
</dbReference>
<dbReference type="SUPFAM" id="SSF53383">
    <property type="entry name" value="PLP-dependent transferases"/>
    <property type="match status" value="1"/>
</dbReference>
<dbReference type="PANTHER" id="PTHR11986">
    <property type="entry name" value="AMINOTRANSFERASE CLASS III"/>
    <property type="match status" value="1"/>
</dbReference>
<dbReference type="InterPro" id="IPR005814">
    <property type="entry name" value="Aminotrans_3"/>
</dbReference>
<evidence type="ECO:0000256" key="1">
    <source>
        <dbReference type="ARBA" id="ARBA00001750"/>
    </source>
</evidence>
<proteinExistence type="inferred from homology"/>
<evidence type="ECO:0000256" key="7">
    <source>
        <dbReference type="ARBA" id="ARBA00022576"/>
    </source>
</evidence>
<comment type="similarity">
    <text evidence="4 16">Belongs to the class-III pyridoxal-phosphate-dependent aminotransferase family.</text>
</comment>
<evidence type="ECO:0000256" key="10">
    <source>
        <dbReference type="ARBA" id="ARBA00029760"/>
    </source>
</evidence>
<dbReference type="EMBL" id="JBHSFU010000004">
    <property type="protein sequence ID" value="MFC4557678.1"/>
    <property type="molecule type" value="Genomic_DNA"/>
</dbReference>
<evidence type="ECO:0000256" key="5">
    <source>
        <dbReference type="ARBA" id="ARBA00012876"/>
    </source>
</evidence>
<dbReference type="PROSITE" id="PS00600">
    <property type="entry name" value="AA_TRANSFER_CLASS_3"/>
    <property type="match status" value="1"/>
</dbReference>
<evidence type="ECO:0000256" key="2">
    <source>
        <dbReference type="ARBA" id="ARBA00001933"/>
    </source>
</evidence>
<evidence type="ECO:0000256" key="4">
    <source>
        <dbReference type="ARBA" id="ARBA00008954"/>
    </source>
</evidence>
<dbReference type="InterPro" id="IPR015421">
    <property type="entry name" value="PyrdxlP-dep_Trfase_major"/>
</dbReference>
<comment type="cofactor">
    <cofactor evidence="2">
        <name>pyridoxal 5'-phosphate</name>
        <dbReference type="ChEBI" id="CHEBI:597326"/>
    </cofactor>
</comment>
<evidence type="ECO:0000256" key="12">
    <source>
        <dbReference type="ARBA" id="ARBA00030857"/>
    </source>
</evidence>
<dbReference type="NCBIfam" id="NF005376">
    <property type="entry name" value="PRK06918.1"/>
    <property type="match status" value="1"/>
</dbReference>
<comment type="pathway">
    <text evidence="3">Amino-acid degradation; 4-aminobutanoate degradation.</text>
</comment>
<dbReference type="Proteomes" id="UP001595989">
    <property type="component" value="Unassembled WGS sequence"/>
</dbReference>